<comment type="caution">
    <text evidence="3">The sequence shown here is derived from an EMBL/GenBank/DDBJ whole genome shotgun (WGS) entry which is preliminary data.</text>
</comment>
<protein>
    <submittedName>
        <fullName evidence="3">DinB family protein</fullName>
    </submittedName>
</protein>
<dbReference type="Pfam" id="PF05163">
    <property type="entry name" value="DinB"/>
    <property type="match status" value="1"/>
</dbReference>
<organism evidence="3 4">
    <name type="scientific">Acidicapsa dinghuensis</name>
    <dbReference type="NCBI Taxonomy" id="2218256"/>
    <lineage>
        <taxon>Bacteria</taxon>
        <taxon>Pseudomonadati</taxon>
        <taxon>Acidobacteriota</taxon>
        <taxon>Terriglobia</taxon>
        <taxon>Terriglobales</taxon>
        <taxon>Acidobacteriaceae</taxon>
        <taxon>Acidicapsa</taxon>
    </lineage>
</organism>
<accession>A0ABW1EK40</accession>
<proteinExistence type="inferred from homology"/>
<evidence type="ECO:0000313" key="4">
    <source>
        <dbReference type="Proteomes" id="UP001596091"/>
    </source>
</evidence>
<gene>
    <name evidence="3" type="ORF">ACFPT7_20325</name>
</gene>
<dbReference type="EMBL" id="JBHSPH010000010">
    <property type="protein sequence ID" value="MFC5864666.1"/>
    <property type="molecule type" value="Genomic_DNA"/>
</dbReference>
<name>A0ABW1EK40_9BACT</name>
<evidence type="ECO:0000256" key="2">
    <source>
        <dbReference type="ARBA" id="ARBA00022723"/>
    </source>
</evidence>
<sequence>MDLKQFFLEKLEREIAVTRKAIERVPEGKNDWKPHPRSMELGYLAALVAEMLGWIAFMVERDSLDLGDPASEGFKTRARESKAELLEALDKGVARSRAALEATTEEHLKKNWQFKMGGQVISDLPRYVMLTDAVFSHLAHHRGQLTVYLRLNEEKVPAMYGPSADEFH</sequence>
<dbReference type="RefSeq" id="WP_263332773.1">
    <property type="nucleotide sequence ID" value="NZ_JAGSYH010000001.1"/>
</dbReference>
<dbReference type="SUPFAM" id="SSF109854">
    <property type="entry name" value="DinB/YfiT-like putative metalloenzymes"/>
    <property type="match status" value="1"/>
</dbReference>
<evidence type="ECO:0000256" key="1">
    <source>
        <dbReference type="ARBA" id="ARBA00008635"/>
    </source>
</evidence>
<keyword evidence="2" id="KW-0479">Metal-binding</keyword>
<dbReference type="Gene3D" id="1.20.120.450">
    <property type="entry name" value="dinb family like domain"/>
    <property type="match status" value="1"/>
</dbReference>
<dbReference type="InterPro" id="IPR007837">
    <property type="entry name" value="DinB"/>
</dbReference>
<evidence type="ECO:0000313" key="3">
    <source>
        <dbReference type="EMBL" id="MFC5864666.1"/>
    </source>
</evidence>
<keyword evidence="4" id="KW-1185">Reference proteome</keyword>
<dbReference type="InterPro" id="IPR034660">
    <property type="entry name" value="DinB/YfiT-like"/>
</dbReference>
<comment type="similarity">
    <text evidence="1">Belongs to the DinB family.</text>
</comment>
<reference evidence="4" key="1">
    <citation type="journal article" date="2019" name="Int. J. Syst. Evol. Microbiol.">
        <title>The Global Catalogue of Microorganisms (GCM) 10K type strain sequencing project: providing services to taxonomists for standard genome sequencing and annotation.</title>
        <authorList>
            <consortium name="The Broad Institute Genomics Platform"/>
            <consortium name="The Broad Institute Genome Sequencing Center for Infectious Disease"/>
            <person name="Wu L."/>
            <person name="Ma J."/>
        </authorList>
    </citation>
    <scope>NUCLEOTIDE SEQUENCE [LARGE SCALE GENOMIC DNA]</scope>
    <source>
        <strain evidence="4">JCM 4087</strain>
    </source>
</reference>
<dbReference type="Proteomes" id="UP001596091">
    <property type="component" value="Unassembled WGS sequence"/>
</dbReference>